<accession>A0A1H4MA81</accession>
<dbReference type="InterPro" id="IPR003594">
    <property type="entry name" value="HATPase_dom"/>
</dbReference>
<evidence type="ECO:0000256" key="16">
    <source>
        <dbReference type="SAM" id="MobiDB-lite"/>
    </source>
</evidence>
<dbReference type="InterPro" id="IPR013656">
    <property type="entry name" value="PAS_4"/>
</dbReference>
<keyword evidence="19" id="KW-1185">Reference proteome</keyword>
<evidence type="ECO:0000256" key="4">
    <source>
        <dbReference type="ARBA" id="ARBA00022723"/>
    </source>
</evidence>
<dbReference type="Pfam" id="PF00989">
    <property type="entry name" value="PAS"/>
    <property type="match status" value="1"/>
</dbReference>
<feature type="domain" description="PAS" evidence="17">
    <location>
        <begin position="21"/>
        <end position="54"/>
    </location>
</feature>
<evidence type="ECO:0000256" key="6">
    <source>
        <dbReference type="ARBA" id="ARBA00022777"/>
    </source>
</evidence>
<dbReference type="GO" id="GO:0046872">
    <property type="term" value="F:metal ion binding"/>
    <property type="evidence" value="ECO:0007669"/>
    <property type="project" value="UniProtKB-KW"/>
</dbReference>
<dbReference type="CDD" id="cd00130">
    <property type="entry name" value="PAS"/>
    <property type="match status" value="1"/>
</dbReference>
<dbReference type="GO" id="GO:0006355">
    <property type="term" value="P:regulation of DNA-templated transcription"/>
    <property type="evidence" value="ECO:0007669"/>
    <property type="project" value="InterPro"/>
</dbReference>
<organism evidence="18 19">
    <name type="scientific">Streptomyces melanosporofaciens</name>
    <dbReference type="NCBI Taxonomy" id="67327"/>
    <lineage>
        <taxon>Bacteria</taxon>
        <taxon>Bacillati</taxon>
        <taxon>Actinomycetota</taxon>
        <taxon>Actinomycetes</taxon>
        <taxon>Kitasatosporales</taxon>
        <taxon>Streptomycetaceae</taxon>
        <taxon>Streptomyces</taxon>
        <taxon>Streptomyces violaceusniger group</taxon>
    </lineage>
</organism>
<comment type="catalytic activity">
    <reaction evidence="12">
        <text>O-phospho-L-seryl-[protein] + H2O = L-seryl-[protein] + phosphate</text>
        <dbReference type="Rhea" id="RHEA:20629"/>
        <dbReference type="Rhea" id="RHEA-COMP:9863"/>
        <dbReference type="Rhea" id="RHEA-COMP:11604"/>
        <dbReference type="ChEBI" id="CHEBI:15377"/>
        <dbReference type="ChEBI" id="CHEBI:29999"/>
        <dbReference type="ChEBI" id="CHEBI:43474"/>
        <dbReference type="ChEBI" id="CHEBI:83421"/>
        <dbReference type="EC" id="3.1.3.16"/>
    </reaction>
</comment>
<evidence type="ECO:0000256" key="1">
    <source>
        <dbReference type="ARBA" id="ARBA00013081"/>
    </source>
</evidence>
<dbReference type="Gene3D" id="3.30.565.10">
    <property type="entry name" value="Histidine kinase-like ATPase, C-terminal domain"/>
    <property type="match status" value="1"/>
</dbReference>
<dbReference type="SUPFAM" id="SSF55781">
    <property type="entry name" value="GAF domain-like"/>
    <property type="match status" value="1"/>
</dbReference>
<dbReference type="Pfam" id="PF01590">
    <property type="entry name" value="GAF"/>
    <property type="match status" value="1"/>
</dbReference>
<dbReference type="InterPro" id="IPR036457">
    <property type="entry name" value="PPM-type-like_dom_sf"/>
</dbReference>
<keyword evidence="8" id="KW-0067">ATP-binding</keyword>
<dbReference type="PANTHER" id="PTHR43156:SF2">
    <property type="entry name" value="STAGE II SPORULATION PROTEIN E"/>
    <property type="match status" value="1"/>
</dbReference>
<dbReference type="SMART" id="SM00091">
    <property type="entry name" value="PAS"/>
    <property type="match status" value="2"/>
</dbReference>
<dbReference type="Gene3D" id="3.30.450.20">
    <property type="entry name" value="PAS domain"/>
    <property type="match status" value="2"/>
</dbReference>
<protein>
    <recommendedName>
        <fullName evidence="1">protein-serine/threonine phosphatase</fullName>
        <ecNumber evidence="1">3.1.3.16</ecNumber>
    </recommendedName>
    <alternativeName>
        <fullName evidence="15">Protein-serine/threonine phosphatase</fullName>
    </alternativeName>
    <alternativeName>
        <fullName evidence="14">Serine/threonine-protein kinase</fullName>
    </alternativeName>
</protein>
<dbReference type="GO" id="GO:0005524">
    <property type="term" value="F:ATP binding"/>
    <property type="evidence" value="ECO:0007669"/>
    <property type="project" value="UniProtKB-KW"/>
</dbReference>
<keyword evidence="10" id="KW-0904">Protein phosphatase</keyword>
<keyword evidence="11" id="KW-0464">Manganese</keyword>
<reference evidence="19" key="1">
    <citation type="submission" date="2016-10" db="EMBL/GenBank/DDBJ databases">
        <authorList>
            <person name="Varghese N."/>
            <person name="Submissions S."/>
        </authorList>
    </citation>
    <scope>NUCLEOTIDE SEQUENCE [LARGE SCALE GENOMIC DNA]</scope>
    <source>
        <strain evidence="19">DSM 40318</strain>
    </source>
</reference>
<dbReference type="CDD" id="cd16936">
    <property type="entry name" value="HATPase_RsbW-like"/>
    <property type="match status" value="1"/>
</dbReference>
<sequence length="837" mass="89506">MDRPGALGQPAPDMIGEPLDTSAAIVLTDPGGRVTAWSTGARRLLGYAPAEIIGSLAADLFVPPSGFPAAKQVEQGRPQEQTKHTAVVRHRDGHRLTAEVLTAPLIEGDSGAGALLLFTPDASQATHGDDRLMRWLFTQSPVGLVIYGRDRELLRANDEIERKIEHQEDDVRGLRPSEILEGPGLEGRIDQVVATGECDSLECYVKVPGEARAHAWVMDLFPLKDDTGYVQAVAVAVFDYSQQYGSRERLALLDEARTRIGTSLDVTGTAHELAEVAVPRFADSITVELLDSVFRGDQPPPLAPGGVTLRRAAHVSGPVDLTETVSGPGESPGESPRDGPGPAPGETHFHTEPSPPARCLLTSQAVVHQATDPEIAVWLAADPVQAEQARRHGLHSLIAAPLRARGKDLGVVLLVRHTASREPFTEDDLFVTENLVARAAICMDNARRYARERGIALALQRSLLTYRPEAQHAVDVASRYLPSEGGAGVGGDWFDVIPLPCARVGLVVGDVVGHGINASAAMGRLRTAVRTLADIDMPPDELLTHLDDIVTHATPEGDADSGEIAADLGATCLYAIYDPVSRHLTLATAGHPAPALVSPDGTVQSIDLPTGPPLGLGSLPFEATELEIPEGTSLVLFTDGLLGARDRDVDEGLETLRHTLEHPTAAPTPAATPPPEALCDSILEAMLPAPGDRAQADDIALVIARTRALDENHVAQWDLTRDPAIVAEAREHASQQLTTWGVDDAVFTTELVVSELVTNAIRHATAPIQLRLIRQSHSLICEVSDGSTTTPHLRRARLFDEGGRGLLLVAQLTPRWGTRHHPEGKTIWAEQTLSPTP</sequence>
<evidence type="ECO:0000256" key="14">
    <source>
        <dbReference type="ARBA" id="ARBA00075117"/>
    </source>
</evidence>
<gene>
    <name evidence="18" type="ORF">SAMN04490356_1714</name>
</gene>
<keyword evidence="2" id="KW-0597">Phosphoprotein</keyword>
<dbReference type="Gene3D" id="3.30.450.40">
    <property type="match status" value="1"/>
</dbReference>
<dbReference type="InterPro" id="IPR001932">
    <property type="entry name" value="PPM-type_phosphatase-like_dom"/>
</dbReference>
<evidence type="ECO:0000313" key="19">
    <source>
        <dbReference type="Proteomes" id="UP000198609"/>
    </source>
</evidence>
<dbReference type="FunFam" id="3.60.40.10:FF:000005">
    <property type="entry name" value="Serine/threonine protein phosphatase"/>
    <property type="match status" value="1"/>
</dbReference>
<proteinExistence type="predicted"/>
<dbReference type="NCBIfam" id="TIGR00229">
    <property type="entry name" value="sensory_box"/>
    <property type="match status" value="1"/>
</dbReference>
<keyword evidence="6" id="KW-0418">Kinase</keyword>
<dbReference type="Pfam" id="PF08448">
    <property type="entry name" value="PAS_4"/>
    <property type="match status" value="1"/>
</dbReference>
<evidence type="ECO:0000256" key="8">
    <source>
        <dbReference type="ARBA" id="ARBA00022840"/>
    </source>
</evidence>
<evidence type="ECO:0000259" key="17">
    <source>
        <dbReference type="PROSITE" id="PS50112"/>
    </source>
</evidence>
<dbReference type="RefSeq" id="WP_093461320.1">
    <property type="nucleotide sequence ID" value="NZ_FNST01000002.1"/>
</dbReference>
<dbReference type="SUPFAM" id="SSF81606">
    <property type="entry name" value="PP2C-like"/>
    <property type="match status" value="1"/>
</dbReference>
<dbReference type="GO" id="GO:0016301">
    <property type="term" value="F:kinase activity"/>
    <property type="evidence" value="ECO:0007669"/>
    <property type="project" value="UniProtKB-KW"/>
</dbReference>
<dbReference type="PROSITE" id="PS50112">
    <property type="entry name" value="PAS"/>
    <property type="match status" value="1"/>
</dbReference>
<keyword evidence="3" id="KW-0808">Transferase</keyword>
<dbReference type="GO" id="GO:0004722">
    <property type="term" value="F:protein serine/threonine phosphatase activity"/>
    <property type="evidence" value="ECO:0007669"/>
    <property type="project" value="UniProtKB-EC"/>
</dbReference>
<dbReference type="SUPFAM" id="SSF55785">
    <property type="entry name" value="PYP-like sensor domain (PAS domain)"/>
    <property type="match status" value="2"/>
</dbReference>
<dbReference type="InterPro" id="IPR003018">
    <property type="entry name" value="GAF"/>
</dbReference>
<dbReference type="InterPro" id="IPR000014">
    <property type="entry name" value="PAS"/>
</dbReference>
<dbReference type="Gene3D" id="3.60.40.10">
    <property type="entry name" value="PPM-type phosphatase domain"/>
    <property type="match status" value="1"/>
</dbReference>
<dbReference type="PANTHER" id="PTHR43156">
    <property type="entry name" value="STAGE II SPORULATION PROTEIN E-RELATED"/>
    <property type="match status" value="1"/>
</dbReference>
<dbReference type="EMBL" id="FNST01000002">
    <property type="protein sequence ID" value="SEB79654.1"/>
    <property type="molecule type" value="Genomic_DNA"/>
</dbReference>
<dbReference type="InterPro" id="IPR029016">
    <property type="entry name" value="GAF-like_dom_sf"/>
</dbReference>
<evidence type="ECO:0000256" key="2">
    <source>
        <dbReference type="ARBA" id="ARBA00022553"/>
    </source>
</evidence>
<evidence type="ECO:0000256" key="13">
    <source>
        <dbReference type="ARBA" id="ARBA00056274"/>
    </source>
</evidence>
<name>A0A1H4MA81_STRMJ</name>
<feature type="region of interest" description="Disordered" evidence="16">
    <location>
        <begin position="317"/>
        <end position="356"/>
    </location>
</feature>
<dbReference type="InterPro" id="IPR052016">
    <property type="entry name" value="Bact_Sigma-Reg"/>
</dbReference>
<evidence type="ECO:0000256" key="5">
    <source>
        <dbReference type="ARBA" id="ARBA00022741"/>
    </source>
</evidence>
<dbReference type="FunFam" id="3.30.450.40:FF:000035">
    <property type="entry name" value="PAS sensor protein"/>
    <property type="match status" value="1"/>
</dbReference>
<dbReference type="FunFam" id="3.30.565.10:FF:000028">
    <property type="entry name" value="PAS sensor protein"/>
    <property type="match status" value="1"/>
</dbReference>
<dbReference type="InterPro" id="IPR013767">
    <property type="entry name" value="PAS_fold"/>
</dbReference>
<keyword evidence="4" id="KW-0479">Metal-binding</keyword>
<dbReference type="Pfam" id="PF13581">
    <property type="entry name" value="HATPase_c_2"/>
    <property type="match status" value="1"/>
</dbReference>
<keyword evidence="7" id="KW-0378">Hydrolase</keyword>
<keyword evidence="5" id="KW-0547">Nucleotide-binding</keyword>
<evidence type="ECO:0000256" key="15">
    <source>
        <dbReference type="ARBA" id="ARBA00081350"/>
    </source>
</evidence>
<evidence type="ECO:0000256" key="3">
    <source>
        <dbReference type="ARBA" id="ARBA00022679"/>
    </source>
</evidence>
<keyword evidence="9" id="KW-0460">Magnesium</keyword>
<dbReference type="EC" id="3.1.3.16" evidence="1"/>
<dbReference type="AlphaFoldDB" id="A0A1H4MA81"/>
<dbReference type="Proteomes" id="UP000198609">
    <property type="component" value="Unassembled WGS sequence"/>
</dbReference>
<dbReference type="SMART" id="SM00331">
    <property type="entry name" value="PP2C_SIG"/>
    <property type="match status" value="1"/>
</dbReference>
<dbReference type="SUPFAM" id="SSF55874">
    <property type="entry name" value="ATPase domain of HSP90 chaperone/DNA topoisomerase II/histidine kinase"/>
    <property type="match status" value="1"/>
</dbReference>
<dbReference type="InterPro" id="IPR036890">
    <property type="entry name" value="HATPase_C_sf"/>
</dbReference>
<dbReference type="Pfam" id="PF07228">
    <property type="entry name" value="SpoIIE"/>
    <property type="match status" value="1"/>
</dbReference>
<dbReference type="InterPro" id="IPR035965">
    <property type="entry name" value="PAS-like_dom_sf"/>
</dbReference>
<evidence type="ECO:0000313" key="18">
    <source>
        <dbReference type="EMBL" id="SEB79654.1"/>
    </source>
</evidence>
<comment type="function">
    <text evidence="13">Primarily acts as an independent SigF regulator that is sensitive to the osmosensory signal, mediating the cross talk of PknD with the SigF regulon. Possesses both phosphatase and kinase activities. The kinase domain functions as a classic anti-sigma factor-like kinase to phosphorylate the anti-anti-sigma factor domain at the canonical regulatory site, and the phosphatase domain antagonizes this activity.</text>
</comment>
<evidence type="ECO:0000256" key="9">
    <source>
        <dbReference type="ARBA" id="ARBA00022842"/>
    </source>
</evidence>
<evidence type="ECO:0000256" key="11">
    <source>
        <dbReference type="ARBA" id="ARBA00023211"/>
    </source>
</evidence>
<evidence type="ECO:0000256" key="7">
    <source>
        <dbReference type="ARBA" id="ARBA00022801"/>
    </source>
</evidence>
<evidence type="ECO:0000256" key="12">
    <source>
        <dbReference type="ARBA" id="ARBA00047761"/>
    </source>
</evidence>
<evidence type="ECO:0000256" key="10">
    <source>
        <dbReference type="ARBA" id="ARBA00022912"/>
    </source>
</evidence>